<feature type="domain" description="HTH lysR-type" evidence="5">
    <location>
        <begin position="19"/>
        <end position="76"/>
    </location>
</feature>
<evidence type="ECO:0000259" key="5">
    <source>
        <dbReference type="PROSITE" id="PS50931"/>
    </source>
</evidence>
<dbReference type="InterPro" id="IPR005119">
    <property type="entry name" value="LysR_subst-bd"/>
</dbReference>
<keyword evidence="3" id="KW-0238">DNA-binding</keyword>
<dbReference type="InterPro" id="IPR036390">
    <property type="entry name" value="WH_DNA-bd_sf"/>
</dbReference>
<dbReference type="InterPro" id="IPR036388">
    <property type="entry name" value="WH-like_DNA-bd_sf"/>
</dbReference>
<dbReference type="SUPFAM" id="SSF46785">
    <property type="entry name" value="Winged helix' DNA-binding domain"/>
    <property type="match status" value="1"/>
</dbReference>
<keyword evidence="2" id="KW-0805">Transcription regulation</keyword>
<evidence type="ECO:0000256" key="3">
    <source>
        <dbReference type="ARBA" id="ARBA00023125"/>
    </source>
</evidence>
<proteinExistence type="inferred from homology"/>
<dbReference type="PRINTS" id="PR00039">
    <property type="entry name" value="HTHLYSR"/>
</dbReference>
<dbReference type="Gene3D" id="3.40.190.10">
    <property type="entry name" value="Periplasmic binding protein-like II"/>
    <property type="match status" value="2"/>
</dbReference>
<dbReference type="PANTHER" id="PTHR30126">
    <property type="entry name" value="HTH-TYPE TRANSCRIPTIONAL REGULATOR"/>
    <property type="match status" value="1"/>
</dbReference>
<sequence>MTHHAGWPQPSHRHGAWSMKLAWLEDFLALLDCGTFSAAAQRRNVTQPAFSRRIRMLEDWLGVALVDRSAHRFTPTATARRFEREMRTLVGRTHELRTRMRADTLDERRLTVTTPHTLMVTHLPVWLHRFQGWQPETAFLVRTGNSEECVRQLERGDADLMIGYEAESVAAVSEGAMATLERAPLSVEYLLPVVAQGEGSAAIGADRMPLLAYPAESFLGRVVRRHCLPALTGQLEPEIVCESAFAAGLKAMCLAGLGVAWLPSSLVAQELARGALDSLAPRLPAPALEVSALRLPEHVNPALPELWRRLARRHGNPPPGQPG</sequence>
<keyword evidence="7" id="KW-1185">Reference proteome</keyword>
<evidence type="ECO:0000313" key="6">
    <source>
        <dbReference type="EMBL" id="PWG61650.1"/>
    </source>
</evidence>
<dbReference type="GO" id="GO:0000976">
    <property type="term" value="F:transcription cis-regulatory region binding"/>
    <property type="evidence" value="ECO:0007669"/>
    <property type="project" value="TreeGrafter"/>
</dbReference>
<evidence type="ECO:0000256" key="1">
    <source>
        <dbReference type="ARBA" id="ARBA00009437"/>
    </source>
</evidence>
<comment type="similarity">
    <text evidence="1">Belongs to the LysR transcriptional regulatory family.</text>
</comment>
<keyword evidence="4" id="KW-0804">Transcription</keyword>
<gene>
    <name evidence="6" type="ORF">DEM34_15355</name>
</gene>
<comment type="caution">
    <text evidence="6">The sequence shown here is derived from an EMBL/GenBank/DDBJ whole genome shotgun (WGS) entry which is preliminary data.</text>
</comment>
<dbReference type="Proteomes" id="UP000245474">
    <property type="component" value="Unassembled WGS sequence"/>
</dbReference>
<dbReference type="InterPro" id="IPR000847">
    <property type="entry name" value="LysR_HTH_N"/>
</dbReference>
<reference evidence="6 7" key="1">
    <citation type="submission" date="2018-05" db="EMBL/GenBank/DDBJ databases">
        <title>Spiribacter halobius sp. nov., a moderately halophilic bacterium isolated from marine solar saltern.</title>
        <authorList>
            <person name="Zheng W.-S."/>
            <person name="Lu D.-C."/>
            <person name="Du Z.-J."/>
        </authorList>
    </citation>
    <scope>NUCLEOTIDE SEQUENCE [LARGE SCALE GENOMIC DNA]</scope>
    <source>
        <strain evidence="6 7">E85</strain>
    </source>
</reference>
<dbReference type="SUPFAM" id="SSF53850">
    <property type="entry name" value="Periplasmic binding protein-like II"/>
    <property type="match status" value="1"/>
</dbReference>
<organism evidence="6 7">
    <name type="scientific">Sediminicurvatus halobius</name>
    <dbReference type="NCBI Taxonomy" id="2182432"/>
    <lineage>
        <taxon>Bacteria</taxon>
        <taxon>Pseudomonadati</taxon>
        <taxon>Pseudomonadota</taxon>
        <taxon>Gammaproteobacteria</taxon>
        <taxon>Chromatiales</taxon>
        <taxon>Ectothiorhodospiraceae</taxon>
        <taxon>Sediminicurvatus</taxon>
    </lineage>
</organism>
<dbReference type="CDD" id="cd05466">
    <property type="entry name" value="PBP2_LTTR_substrate"/>
    <property type="match status" value="1"/>
</dbReference>
<protein>
    <submittedName>
        <fullName evidence="6">LysR family transcriptional regulator</fullName>
    </submittedName>
</protein>
<dbReference type="GO" id="GO:0003700">
    <property type="term" value="F:DNA-binding transcription factor activity"/>
    <property type="evidence" value="ECO:0007669"/>
    <property type="project" value="InterPro"/>
</dbReference>
<evidence type="ECO:0000313" key="7">
    <source>
        <dbReference type="Proteomes" id="UP000245474"/>
    </source>
</evidence>
<dbReference type="Gene3D" id="1.10.10.10">
    <property type="entry name" value="Winged helix-like DNA-binding domain superfamily/Winged helix DNA-binding domain"/>
    <property type="match status" value="1"/>
</dbReference>
<dbReference type="Pfam" id="PF00126">
    <property type="entry name" value="HTH_1"/>
    <property type="match status" value="1"/>
</dbReference>
<accession>A0A2U2MXR5</accession>
<dbReference type="AlphaFoldDB" id="A0A2U2MXR5"/>
<dbReference type="EMBL" id="QFFI01000029">
    <property type="protein sequence ID" value="PWG61650.1"/>
    <property type="molecule type" value="Genomic_DNA"/>
</dbReference>
<evidence type="ECO:0000256" key="2">
    <source>
        <dbReference type="ARBA" id="ARBA00023015"/>
    </source>
</evidence>
<name>A0A2U2MXR5_9GAMM</name>
<dbReference type="PANTHER" id="PTHR30126:SF2">
    <property type="entry name" value="HTH-TYPE TRANSCRIPTIONAL REGULATOR YJIE"/>
    <property type="match status" value="1"/>
</dbReference>
<dbReference type="Pfam" id="PF03466">
    <property type="entry name" value="LysR_substrate"/>
    <property type="match status" value="1"/>
</dbReference>
<dbReference type="PROSITE" id="PS50931">
    <property type="entry name" value="HTH_LYSR"/>
    <property type="match status" value="1"/>
</dbReference>
<evidence type="ECO:0000256" key="4">
    <source>
        <dbReference type="ARBA" id="ARBA00023163"/>
    </source>
</evidence>